<evidence type="ECO:0000313" key="1">
    <source>
        <dbReference type="EMBL" id="KAE9388696.1"/>
    </source>
</evidence>
<proteinExistence type="predicted"/>
<protein>
    <submittedName>
        <fullName evidence="1">Uncharacterized protein</fullName>
    </submittedName>
</protein>
<evidence type="ECO:0000313" key="2">
    <source>
        <dbReference type="Proteomes" id="UP000799118"/>
    </source>
</evidence>
<name>A0A6A4GTD5_9AGAR</name>
<keyword evidence="2" id="KW-1185">Reference proteome</keyword>
<gene>
    <name evidence="1" type="ORF">BT96DRAFT_423019</name>
</gene>
<organism evidence="1 2">
    <name type="scientific">Gymnopus androsaceus JB14</name>
    <dbReference type="NCBI Taxonomy" id="1447944"/>
    <lineage>
        <taxon>Eukaryota</taxon>
        <taxon>Fungi</taxon>
        <taxon>Dikarya</taxon>
        <taxon>Basidiomycota</taxon>
        <taxon>Agaricomycotina</taxon>
        <taxon>Agaricomycetes</taxon>
        <taxon>Agaricomycetidae</taxon>
        <taxon>Agaricales</taxon>
        <taxon>Marasmiineae</taxon>
        <taxon>Omphalotaceae</taxon>
        <taxon>Gymnopus</taxon>
    </lineage>
</organism>
<dbReference type="EMBL" id="ML769731">
    <property type="protein sequence ID" value="KAE9388696.1"/>
    <property type="molecule type" value="Genomic_DNA"/>
</dbReference>
<dbReference type="AlphaFoldDB" id="A0A6A4GTD5"/>
<reference evidence="1" key="1">
    <citation type="journal article" date="2019" name="Environ. Microbiol.">
        <title>Fungal ecological strategies reflected in gene transcription - a case study of two litter decomposers.</title>
        <authorList>
            <person name="Barbi F."/>
            <person name="Kohler A."/>
            <person name="Barry K."/>
            <person name="Baskaran P."/>
            <person name="Daum C."/>
            <person name="Fauchery L."/>
            <person name="Ihrmark K."/>
            <person name="Kuo A."/>
            <person name="LaButti K."/>
            <person name="Lipzen A."/>
            <person name="Morin E."/>
            <person name="Grigoriev I.V."/>
            <person name="Henrissat B."/>
            <person name="Lindahl B."/>
            <person name="Martin F."/>
        </authorList>
    </citation>
    <scope>NUCLEOTIDE SEQUENCE</scope>
    <source>
        <strain evidence="1">JB14</strain>
    </source>
</reference>
<sequence length="90" mass="10335">MRSSGVILILDSRLSSFLFQIYLRLNRDAFENVHCRGGLSPLLQLLPLLYSAVWVFPWLLSIRIACIKTAVLYVEEMQFLPAPFSSETRC</sequence>
<accession>A0A6A4GTD5</accession>
<dbReference type="Proteomes" id="UP000799118">
    <property type="component" value="Unassembled WGS sequence"/>
</dbReference>